<gene>
    <name evidence="10" type="ORF">ATC1_131782</name>
</gene>
<dbReference type="Pfam" id="PF13231">
    <property type="entry name" value="PMT_2"/>
    <property type="match status" value="1"/>
</dbReference>
<feature type="transmembrane region" description="Helical" evidence="8">
    <location>
        <begin position="258"/>
        <end position="276"/>
    </location>
</feature>
<feature type="transmembrane region" description="Helical" evidence="8">
    <location>
        <begin position="514"/>
        <end position="533"/>
    </location>
</feature>
<evidence type="ECO:0000313" key="10">
    <source>
        <dbReference type="EMBL" id="GAP41786.1"/>
    </source>
</evidence>
<evidence type="ECO:0000256" key="8">
    <source>
        <dbReference type="SAM" id="Phobius"/>
    </source>
</evidence>
<feature type="transmembrane region" description="Helical" evidence="8">
    <location>
        <begin position="457"/>
        <end position="476"/>
    </location>
</feature>
<dbReference type="GO" id="GO:0009103">
    <property type="term" value="P:lipopolysaccharide biosynthetic process"/>
    <property type="evidence" value="ECO:0007669"/>
    <property type="project" value="UniProtKB-ARBA"/>
</dbReference>
<keyword evidence="11" id="KW-1185">Reference proteome</keyword>
<evidence type="ECO:0000256" key="3">
    <source>
        <dbReference type="ARBA" id="ARBA00022676"/>
    </source>
</evidence>
<feature type="transmembrane region" description="Helical" evidence="8">
    <location>
        <begin position="482"/>
        <end position="502"/>
    </location>
</feature>
<dbReference type="InterPro" id="IPR038731">
    <property type="entry name" value="RgtA/B/C-like"/>
</dbReference>
<dbReference type="PANTHER" id="PTHR33908:SF11">
    <property type="entry name" value="MEMBRANE PROTEIN"/>
    <property type="match status" value="1"/>
</dbReference>
<dbReference type="Proteomes" id="UP000053370">
    <property type="component" value="Unassembled WGS sequence"/>
</dbReference>
<dbReference type="AlphaFoldDB" id="A0A0S7BMY9"/>
<dbReference type="InterPro" id="IPR050297">
    <property type="entry name" value="LipidA_mod_glycosyltrf_83"/>
</dbReference>
<evidence type="ECO:0000256" key="4">
    <source>
        <dbReference type="ARBA" id="ARBA00022679"/>
    </source>
</evidence>
<evidence type="ECO:0000256" key="2">
    <source>
        <dbReference type="ARBA" id="ARBA00022475"/>
    </source>
</evidence>
<keyword evidence="2" id="KW-1003">Cell membrane</keyword>
<evidence type="ECO:0000256" key="6">
    <source>
        <dbReference type="ARBA" id="ARBA00022989"/>
    </source>
</evidence>
<keyword evidence="7 8" id="KW-0472">Membrane</keyword>
<proteinExistence type="predicted"/>
<dbReference type="STRING" id="1678840.ATC1_131782"/>
<organism evidence="10">
    <name type="scientific">Flexilinea flocculi</name>
    <dbReference type="NCBI Taxonomy" id="1678840"/>
    <lineage>
        <taxon>Bacteria</taxon>
        <taxon>Bacillati</taxon>
        <taxon>Chloroflexota</taxon>
        <taxon>Anaerolineae</taxon>
        <taxon>Anaerolineales</taxon>
        <taxon>Anaerolineaceae</taxon>
        <taxon>Flexilinea</taxon>
    </lineage>
</organism>
<feature type="transmembrane region" description="Helical" evidence="8">
    <location>
        <begin position="288"/>
        <end position="305"/>
    </location>
</feature>
<feature type="transmembrane region" description="Helical" evidence="8">
    <location>
        <begin position="38"/>
        <end position="59"/>
    </location>
</feature>
<evidence type="ECO:0000259" key="9">
    <source>
        <dbReference type="Pfam" id="PF13231"/>
    </source>
</evidence>
<feature type="transmembrane region" description="Helical" evidence="8">
    <location>
        <begin position="224"/>
        <end position="251"/>
    </location>
</feature>
<feature type="domain" description="Glycosyltransferase RgtA/B/C/D-like" evidence="9">
    <location>
        <begin position="213"/>
        <end position="372"/>
    </location>
</feature>
<sequence length="680" mass="79349">MKKLTLRFFIPSLTILEAFCAIFFLWKPSETGLSLIRSGFILIVFIAACLIWAGWLWYFKKNGPVIFMRLALKRSIIEKTILCLFFTSVISFTIAIASQFYYDHPPVDHIIRYIRQAVPALIFFGFYLIQGSFVLFYLLFKLEKRIGQTCRRIFLNGRIVWQTALIFLACLLLMGAFFPLRKNYYPSYDYSIFSYIGQQIRNGKIPYLEIWDHKPPMVFYLDAFGLFLADGSLTGIWLLELFALFTGAFILFKLLSRFFPESITLSAVILIILHYVRVFDFGNYTEEYALFFQILALGLFFSRFWKTRPFLSGLTSGLLCGLAFTCKQNTIGIWATFSIMEILSWIQWKKDRKEIIHRWIFFLFGLIAINGIWAFYFWNKGALQEYWDVAFLYNLIYSEQSAANRWATGLTTLTFLPGISIFLSSGFLSWLIVFIRFLNCLRMKSGSFFGSIENPPILLWAFLSLPIELLLAGLSGMNYQHYFILCFPPVCVLVIWLGMRIYDFLNTNMKTQTAVFLVILLFIVTSIPIVSLYRENYNPRMPSVYTKTADFLKENTNKTDPVIIWGGGLASYVLAERSAPTRFFNVRPLYLFPGYVQEKQWSQFLYDLKQNPPRFIIYTNESYLAKIPFSDSGFCSELNLADYQLETYNFLCQNYQYRETINEGMNDQWGVFERIQGGKQ</sequence>
<keyword evidence="4 10" id="KW-0808">Transferase</keyword>
<evidence type="ECO:0000256" key="1">
    <source>
        <dbReference type="ARBA" id="ARBA00004651"/>
    </source>
</evidence>
<feature type="transmembrane region" description="Helical" evidence="8">
    <location>
        <begin position="80"/>
        <end position="102"/>
    </location>
</feature>
<feature type="transmembrane region" description="Helical" evidence="8">
    <location>
        <begin position="7"/>
        <end position="26"/>
    </location>
</feature>
<keyword evidence="3 10" id="KW-0328">Glycosyltransferase</keyword>
<dbReference type="RefSeq" id="WP_062283729.1">
    <property type="nucleotide sequence ID" value="NZ_DF968181.1"/>
</dbReference>
<keyword evidence="6 8" id="KW-1133">Transmembrane helix</keyword>
<accession>A0A0S7BMY9</accession>
<dbReference type="GO" id="GO:0016763">
    <property type="term" value="F:pentosyltransferase activity"/>
    <property type="evidence" value="ECO:0007669"/>
    <property type="project" value="TreeGrafter"/>
</dbReference>
<reference evidence="10" key="1">
    <citation type="journal article" date="2015" name="Genome Announc.">
        <title>Draft Genome Sequence of Anaerolineae Strain TC1, a Novel Isolate from a Methanogenic Wastewater Treatment System.</title>
        <authorList>
            <person name="Matsuura N."/>
            <person name="Tourlousse D.M."/>
            <person name="Sun L."/>
            <person name="Toyonaga M."/>
            <person name="Kuroda K."/>
            <person name="Ohashi A."/>
            <person name="Cruz R."/>
            <person name="Yamaguchi T."/>
            <person name="Sekiguchi Y."/>
        </authorList>
    </citation>
    <scope>NUCLEOTIDE SEQUENCE [LARGE SCALE GENOMIC DNA]</scope>
    <source>
        <strain evidence="10">TC1</strain>
    </source>
</reference>
<evidence type="ECO:0000256" key="7">
    <source>
        <dbReference type="ARBA" id="ARBA00023136"/>
    </source>
</evidence>
<dbReference type="EMBL" id="DF968181">
    <property type="protein sequence ID" value="GAP41786.1"/>
    <property type="molecule type" value="Genomic_DNA"/>
</dbReference>
<keyword evidence="5 8" id="KW-0812">Transmembrane</keyword>
<dbReference type="OrthoDB" id="154850at2"/>
<feature type="transmembrane region" description="Helical" evidence="8">
    <location>
        <begin position="159"/>
        <end position="180"/>
    </location>
</feature>
<dbReference type="PANTHER" id="PTHR33908">
    <property type="entry name" value="MANNOSYLTRANSFERASE YKCB-RELATED"/>
    <property type="match status" value="1"/>
</dbReference>
<feature type="transmembrane region" description="Helical" evidence="8">
    <location>
        <begin position="117"/>
        <end position="139"/>
    </location>
</feature>
<dbReference type="GO" id="GO:0005886">
    <property type="term" value="C:plasma membrane"/>
    <property type="evidence" value="ECO:0007669"/>
    <property type="project" value="UniProtKB-SubCell"/>
</dbReference>
<evidence type="ECO:0000256" key="5">
    <source>
        <dbReference type="ARBA" id="ARBA00022692"/>
    </source>
</evidence>
<protein>
    <submittedName>
        <fullName evidence="10">Dolichyl-phosphate-mannose-protein mannosyltransferase</fullName>
    </submittedName>
</protein>
<comment type="subcellular location">
    <subcellularLocation>
        <location evidence="1">Cell membrane</location>
        <topology evidence="1">Multi-pass membrane protein</topology>
    </subcellularLocation>
</comment>
<evidence type="ECO:0000313" key="11">
    <source>
        <dbReference type="Proteomes" id="UP000053370"/>
    </source>
</evidence>
<name>A0A0S7BMY9_9CHLR</name>
<feature type="transmembrane region" description="Helical" evidence="8">
    <location>
        <begin position="359"/>
        <end position="378"/>
    </location>
</feature>
<feature type="transmembrane region" description="Helical" evidence="8">
    <location>
        <begin position="415"/>
        <end position="437"/>
    </location>
</feature>